<accession>A0A7V8JUG1</accession>
<dbReference type="PROSITE" id="PS50931">
    <property type="entry name" value="HTH_LYSR"/>
    <property type="match status" value="1"/>
</dbReference>
<dbReference type="Gene3D" id="1.10.10.10">
    <property type="entry name" value="Winged helix-like DNA-binding domain superfamily/Winged helix DNA-binding domain"/>
    <property type="match status" value="1"/>
</dbReference>
<reference evidence="7" key="1">
    <citation type="journal article" date="2020" name="MBio">
        <title>Horizontal gene transfer to a defensive symbiont with a reduced genome amongst a multipartite beetle microbiome.</title>
        <authorList>
            <person name="Waterworth S.C."/>
            <person name="Florez L.V."/>
            <person name="Rees E.R."/>
            <person name="Hertweck C."/>
            <person name="Kaltenpoth M."/>
            <person name="Kwan J.C."/>
        </authorList>
    </citation>
    <scope>NUCLEOTIDE SEQUENCE [LARGE SCALE GENOMIC DNA]</scope>
</reference>
<name>A0A7V8JUG1_9BURK</name>
<comment type="caution">
    <text evidence="6">The sequence shown here is derived from an EMBL/GenBank/DDBJ whole genome shotgun (WGS) entry which is preliminary data.</text>
</comment>
<protein>
    <submittedName>
        <fullName evidence="6">Glycine cleavage system transcriptional activator</fullName>
    </submittedName>
</protein>
<evidence type="ECO:0000313" key="6">
    <source>
        <dbReference type="EMBL" id="KAF1043531.1"/>
    </source>
</evidence>
<dbReference type="Pfam" id="PF00126">
    <property type="entry name" value="HTH_1"/>
    <property type="match status" value="1"/>
</dbReference>
<organism evidence="6 7">
    <name type="scientific">Herbaspirillum frisingense</name>
    <dbReference type="NCBI Taxonomy" id="92645"/>
    <lineage>
        <taxon>Bacteria</taxon>
        <taxon>Pseudomonadati</taxon>
        <taxon>Pseudomonadota</taxon>
        <taxon>Betaproteobacteria</taxon>
        <taxon>Burkholderiales</taxon>
        <taxon>Oxalobacteraceae</taxon>
        <taxon>Herbaspirillum</taxon>
    </lineage>
</organism>
<dbReference type="GO" id="GO:0006351">
    <property type="term" value="P:DNA-templated transcription"/>
    <property type="evidence" value="ECO:0007669"/>
    <property type="project" value="TreeGrafter"/>
</dbReference>
<dbReference type="Proteomes" id="UP000462435">
    <property type="component" value="Unassembled WGS sequence"/>
</dbReference>
<sequence length="301" mass="33553">MNNFEQSADQLPLRALRTYEAFARLGTVIGAAQELDITPSAVSHQLHLLESHLKVPLTLRQGRNLVLTDEGREYYRAIRSAFSLLRDATDHVRAHSAVRQVTISLIPLFGMGWFIPNLPRFQVENPEVDIHVSYAHHRNYLSDAADLSIRFGTGQWAGYTSEKLLPGKMVPVCSKAFLERHGPIGSAEDLLALPLLHDEERLGWTQWLELATGRRPPRTEGPVFEDGQLTLAATLADMGCALMREPLVRRQLADGSLVQLSPIALDDGRDYYLCQRAANELTPGAVSLRDWIVRQAPSMSA</sequence>
<keyword evidence="2" id="KW-0805">Transcription regulation</keyword>
<comment type="similarity">
    <text evidence="1">Belongs to the LysR transcriptional regulatory family.</text>
</comment>
<evidence type="ECO:0000256" key="2">
    <source>
        <dbReference type="ARBA" id="ARBA00023015"/>
    </source>
</evidence>
<dbReference type="PANTHER" id="PTHR30537:SF79">
    <property type="entry name" value="TRANSCRIPTIONAL REGULATOR-RELATED"/>
    <property type="match status" value="1"/>
</dbReference>
<gene>
    <name evidence="6" type="primary">gcvA_5</name>
    <name evidence="6" type="ORF">GAK35_02149</name>
</gene>
<dbReference type="InterPro" id="IPR005119">
    <property type="entry name" value="LysR_subst-bd"/>
</dbReference>
<dbReference type="Gene3D" id="3.40.190.10">
    <property type="entry name" value="Periplasmic binding protein-like II"/>
    <property type="match status" value="2"/>
</dbReference>
<feature type="domain" description="HTH lysR-type" evidence="5">
    <location>
        <begin position="11"/>
        <end position="68"/>
    </location>
</feature>
<dbReference type="EMBL" id="WNDX01000058">
    <property type="protein sequence ID" value="KAF1043531.1"/>
    <property type="molecule type" value="Genomic_DNA"/>
</dbReference>
<proteinExistence type="inferred from homology"/>
<evidence type="ECO:0000256" key="3">
    <source>
        <dbReference type="ARBA" id="ARBA00023125"/>
    </source>
</evidence>
<dbReference type="InterPro" id="IPR058163">
    <property type="entry name" value="LysR-type_TF_proteobact-type"/>
</dbReference>
<dbReference type="InterPro" id="IPR000847">
    <property type="entry name" value="LysR_HTH_N"/>
</dbReference>
<dbReference type="CDD" id="cd08432">
    <property type="entry name" value="PBP2_GcdR_TrpI_HvrB_AmpR_like"/>
    <property type="match status" value="1"/>
</dbReference>
<dbReference type="GO" id="GO:0043565">
    <property type="term" value="F:sequence-specific DNA binding"/>
    <property type="evidence" value="ECO:0007669"/>
    <property type="project" value="TreeGrafter"/>
</dbReference>
<keyword evidence="4" id="KW-0804">Transcription</keyword>
<dbReference type="SUPFAM" id="SSF53850">
    <property type="entry name" value="Periplasmic binding protein-like II"/>
    <property type="match status" value="1"/>
</dbReference>
<evidence type="ECO:0000313" key="7">
    <source>
        <dbReference type="Proteomes" id="UP000462435"/>
    </source>
</evidence>
<dbReference type="AlphaFoldDB" id="A0A7V8JUG1"/>
<keyword evidence="3" id="KW-0238">DNA-binding</keyword>
<dbReference type="PANTHER" id="PTHR30537">
    <property type="entry name" value="HTH-TYPE TRANSCRIPTIONAL REGULATOR"/>
    <property type="match status" value="1"/>
</dbReference>
<evidence type="ECO:0000256" key="1">
    <source>
        <dbReference type="ARBA" id="ARBA00009437"/>
    </source>
</evidence>
<dbReference type="InterPro" id="IPR036390">
    <property type="entry name" value="WH_DNA-bd_sf"/>
</dbReference>
<evidence type="ECO:0000259" key="5">
    <source>
        <dbReference type="PROSITE" id="PS50931"/>
    </source>
</evidence>
<dbReference type="SUPFAM" id="SSF46785">
    <property type="entry name" value="Winged helix' DNA-binding domain"/>
    <property type="match status" value="1"/>
</dbReference>
<dbReference type="GO" id="GO:0003700">
    <property type="term" value="F:DNA-binding transcription factor activity"/>
    <property type="evidence" value="ECO:0007669"/>
    <property type="project" value="InterPro"/>
</dbReference>
<dbReference type="InterPro" id="IPR036388">
    <property type="entry name" value="WH-like_DNA-bd_sf"/>
</dbReference>
<evidence type="ECO:0000256" key="4">
    <source>
        <dbReference type="ARBA" id="ARBA00023163"/>
    </source>
</evidence>
<dbReference type="Pfam" id="PF03466">
    <property type="entry name" value="LysR_substrate"/>
    <property type="match status" value="1"/>
</dbReference>